<proteinExistence type="predicted"/>
<reference evidence="1" key="1">
    <citation type="journal article" date="2020" name="mSystems">
        <title>Genome- and Community-Level Interaction Insights into Carbon Utilization and Element Cycling Functions of Hydrothermarchaeota in Hydrothermal Sediment.</title>
        <authorList>
            <person name="Zhou Z."/>
            <person name="Liu Y."/>
            <person name="Xu W."/>
            <person name="Pan J."/>
            <person name="Luo Z.H."/>
            <person name="Li M."/>
        </authorList>
    </citation>
    <scope>NUCLEOTIDE SEQUENCE [LARGE SCALE GENOMIC DNA]</scope>
    <source>
        <strain evidence="1">SpSt-289</strain>
    </source>
</reference>
<comment type="caution">
    <text evidence="1">The sequence shown here is derived from an EMBL/GenBank/DDBJ whole genome shotgun (WGS) entry which is preliminary data.</text>
</comment>
<accession>A0A7C1JFX0</accession>
<gene>
    <name evidence="1" type="ORF">ENQ20_02785</name>
</gene>
<dbReference type="AlphaFoldDB" id="A0A7C1JFX0"/>
<name>A0A7C1JFX0_9CHLR</name>
<sequence length="577" mass="65558">MTVSPVLDQPQSIDYLDLAGGVINRLANHELICWLDADCNPQEVYWPWANRRYVRSIVMRVLDWQEGELVPLVTRFFPGHQETIAGSEGVIVTKRVCVPYRTNDDRSLFWLLECQAEGDRLLRLEIEIDWGEPLTQRIVDGLLVAQRNPGPAQGLYRQSNAESTRVFGNPHGRPDFVDLDDPGRARLIYHVLVNGIVEVPFVFTVSDVGEQLAWSSFLTLREVEEIFDVSTRNWTRRLQMGRLWTPDPVLNQAVEQARLEAVRHLQRHRTGMAPSDRCTVHVPPLVDVWDALDPVQSRNLLAHLRRTAEATEGRLPAVLPAIPGEPVNPSPESLLSANGAYLRSLAAHHRRHRLTPELLQEHRPAVQLCTDALILLRAQRPDLVDEDLQMVMLMQILVDAAELAAASGDEVNVARWESELHNLARRVRSGIHETSLRFDLEHWRSAAGWRQPADRPNHFADPWQGMQLAAAAIWEGVGLADQGDVIVVEPQGVQRWAWWALLDVALTNDRRLSLLWDGAVLHATRPVKSSLPVQVHRQIRLLHTDEFDFDPVFEMIGGEAEHPRQIMRFKPEFQPEA</sequence>
<dbReference type="EMBL" id="DSMG01000038">
    <property type="protein sequence ID" value="HDX30401.1"/>
    <property type="molecule type" value="Genomic_DNA"/>
</dbReference>
<evidence type="ECO:0000313" key="1">
    <source>
        <dbReference type="EMBL" id="HDX30401.1"/>
    </source>
</evidence>
<protein>
    <submittedName>
        <fullName evidence="1">Uncharacterized protein</fullName>
    </submittedName>
</protein>
<organism evidence="1">
    <name type="scientific">Caldilinea aerophila</name>
    <dbReference type="NCBI Taxonomy" id="133453"/>
    <lineage>
        <taxon>Bacteria</taxon>
        <taxon>Bacillati</taxon>
        <taxon>Chloroflexota</taxon>
        <taxon>Caldilineae</taxon>
        <taxon>Caldilineales</taxon>
        <taxon>Caldilineaceae</taxon>
        <taxon>Caldilinea</taxon>
    </lineage>
</organism>